<protein>
    <submittedName>
        <fullName evidence="1">Uncharacterized protein</fullName>
    </submittedName>
</protein>
<gene>
    <name evidence="1" type="ORF">SAMN05216251_103444</name>
</gene>
<name>A0A1I2BCC4_9ACTN</name>
<sequence length="49" mass="5651">MERCMPLVRDDEWLLIVIAGMRPKDRRLDARTLVQAMSMNAAEVSKTCE</sequence>
<dbReference type="AlphaFoldDB" id="A0A1I2BCC4"/>
<accession>A0A1I2BCC4</accession>
<evidence type="ECO:0000313" key="1">
    <source>
        <dbReference type="EMBL" id="SFE53795.1"/>
    </source>
</evidence>
<dbReference type="Proteomes" id="UP000199323">
    <property type="component" value="Unassembled WGS sequence"/>
</dbReference>
<proteinExistence type="predicted"/>
<evidence type="ECO:0000313" key="2">
    <source>
        <dbReference type="Proteomes" id="UP000199323"/>
    </source>
</evidence>
<reference evidence="1 2" key="1">
    <citation type="submission" date="2016-10" db="EMBL/GenBank/DDBJ databases">
        <authorList>
            <person name="de Groot N.N."/>
        </authorList>
    </citation>
    <scope>NUCLEOTIDE SEQUENCE [LARGE SCALE GENOMIC DNA]</scope>
    <source>
        <strain evidence="1 2">CGMCC 4.3510</strain>
    </source>
</reference>
<organism evidence="1 2">
    <name type="scientific">Actinacidiphila alni</name>
    <dbReference type="NCBI Taxonomy" id="380248"/>
    <lineage>
        <taxon>Bacteria</taxon>
        <taxon>Bacillati</taxon>
        <taxon>Actinomycetota</taxon>
        <taxon>Actinomycetes</taxon>
        <taxon>Kitasatosporales</taxon>
        <taxon>Streptomycetaceae</taxon>
        <taxon>Actinacidiphila</taxon>
    </lineage>
</organism>
<keyword evidence="2" id="KW-1185">Reference proteome</keyword>
<dbReference type="EMBL" id="FONG01000003">
    <property type="protein sequence ID" value="SFE53795.1"/>
    <property type="molecule type" value="Genomic_DNA"/>
</dbReference>